<dbReference type="PANTHER" id="PTHR11785:SF340">
    <property type="entry name" value="AROMATIC-PREFERRING AMINO ACID TRANSPORTER"/>
    <property type="match status" value="1"/>
</dbReference>
<protein>
    <recommendedName>
        <fullName evidence="16">b(0,+)-type amino acid transporter 1</fullName>
    </recommendedName>
    <alternativeName>
        <fullName evidence="17">Glycoprotein-associated amino acid transporter b0,+AT1</fullName>
    </alternativeName>
    <alternativeName>
        <fullName evidence="18">Solute carrier family 7 member 9</fullName>
    </alternativeName>
</protein>
<keyword evidence="3" id="KW-0813">Transport</keyword>
<dbReference type="OMA" id="WVSARYT"/>
<evidence type="ECO:0000256" key="2">
    <source>
        <dbReference type="ARBA" id="ARBA00009523"/>
    </source>
</evidence>
<evidence type="ECO:0000256" key="15">
    <source>
        <dbReference type="ARBA" id="ARBA00052732"/>
    </source>
</evidence>
<dbReference type="PIRSF" id="PIRSF006060">
    <property type="entry name" value="AA_transporter"/>
    <property type="match status" value="1"/>
</dbReference>
<evidence type="ECO:0000256" key="7">
    <source>
        <dbReference type="ARBA" id="ARBA00022970"/>
    </source>
</evidence>
<name>A0A673VID4_SURSU</name>
<reference evidence="22 23" key="1">
    <citation type="submission" date="2019-05" db="EMBL/GenBank/DDBJ databases">
        <title>A Chromosome-scale Meerkat (S. suricatta) Genome Assembly.</title>
        <authorList>
            <person name="Dudchenko O."/>
            <person name="Lieberman Aiden E."/>
            <person name="Tung J."/>
            <person name="Barreiro L.B."/>
            <person name="Clutton-Brock T.H."/>
        </authorList>
    </citation>
    <scope>NUCLEOTIDE SEQUENCE [LARGE SCALE GENOMIC DNA]</scope>
</reference>
<gene>
    <name evidence="22" type="primary">LOC115289169</name>
</gene>
<evidence type="ECO:0000313" key="23">
    <source>
        <dbReference type="Proteomes" id="UP000472268"/>
    </source>
</evidence>
<feature type="region of interest" description="Disordered" evidence="20">
    <location>
        <begin position="1"/>
        <end position="21"/>
    </location>
</feature>
<dbReference type="GO" id="GO:0015179">
    <property type="term" value="F:L-amino acid transmembrane transporter activity"/>
    <property type="evidence" value="ECO:0007669"/>
    <property type="project" value="TreeGrafter"/>
</dbReference>
<evidence type="ECO:0000256" key="6">
    <source>
        <dbReference type="ARBA" id="ARBA00022692"/>
    </source>
</evidence>
<evidence type="ECO:0000256" key="14">
    <source>
        <dbReference type="ARBA" id="ARBA00052179"/>
    </source>
</evidence>
<evidence type="ECO:0000256" key="8">
    <source>
        <dbReference type="ARBA" id="ARBA00022989"/>
    </source>
</evidence>
<evidence type="ECO:0000256" key="4">
    <source>
        <dbReference type="ARBA" id="ARBA00022475"/>
    </source>
</evidence>
<sequence length="472" mass="51120">MERSQERDGGEGMAGRDPGGGGLQLRRQIGLWSAVSLMAGCMVGSGIFMLPQGVLVYMCSPGASLAVWAACGLLAMMGALCYAELGALVPKSGGEYAYLLHIFGSLPAFLVIYTFVLLVRPAAIAAVSLSFAEYAVAPFYPVCSSMPQTVLKGVAASCILLLMLVNCWSSRLTTMLMNVCTVAKVFSLLVIVGGGAVVLGQGRGYTETFLFAFHNTTQQAGCIGMAFYQGMWSFDELKNPKQNLVWAVMIAIPLVTSLYLLVNLSYLLVLSSSEILSSEAMAVSWGNQVLGDWAWLEPSAVVLSTFGSANGTFFGGSRVCYAAAREGHMPQLLSMVHVHRLTPTPALMSTTAVALILVSTIVNFLSFLGWITYGTTISCLLYLRIKKKNLPRPYKVPTIIPLIMLLASLYLVLAPIIDHPQIEFLYIFLFLLSGIPVYFLFVYCQCQLKCLQMATLHLQLLLEVAPTTKNVD</sequence>
<dbReference type="InterPro" id="IPR050598">
    <property type="entry name" value="AminoAcid_Transporter"/>
</dbReference>
<evidence type="ECO:0000256" key="3">
    <source>
        <dbReference type="ARBA" id="ARBA00022448"/>
    </source>
</evidence>
<comment type="catalytic activity">
    <reaction evidence="13">
        <text>L-histidine(out) + L-arginine(in) = L-histidine(in) + L-arginine(out)</text>
        <dbReference type="Rhea" id="RHEA:71063"/>
        <dbReference type="ChEBI" id="CHEBI:32682"/>
        <dbReference type="ChEBI" id="CHEBI:57595"/>
    </reaction>
    <physiologicalReaction direction="left-to-right" evidence="13">
        <dbReference type="Rhea" id="RHEA:71064"/>
    </physiologicalReaction>
</comment>
<evidence type="ECO:0000256" key="21">
    <source>
        <dbReference type="SAM" id="Phobius"/>
    </source>
</evidence>
<comment type="subcellular location">
    <subcellularLocation>
        <location evidence="1">Apical cell membrane</location>
        <topology evidence="1">Multi-pass membrane protein</topology>
    </subcellularLocation>
</comment>
<comment type="catalytic activity">
    <reaction evidence="12">
        <text>L-cystine(out) + L-arginine(in) = L-cystine(in) + L-arginine(out)</text>
        <dbReference type="Rhea" id="RHEA:71075"/>
        <dbReference type="ChEBI" id="CHEBI:32682"/>
        <dbReference type="ChEBI" id="CHEBI:35491"/>
    </reaction>
    <physiologicalReaction direction="left-to-right" evidence="12">
        <dbReference type="Rhea" id="RHEA:71076"/>
    </physiologicalReaction>
</comment>
<comment type="similarity">
    <text evidence="2">Belongs to the amino acid-polyamine-organocation (APC) superfamily.</text>
</comment>
<keyword evidence="7" id="KW-0029">Amino-acid transport</keyword>
<evidence type="ECO:0000256" key="10">
    <source>
        <dbReference type="ARBA" id="ARBA00023157"/>
    </source>
</evidence>
<keyword evidence="6 21" id="KW-0812">Transmembrane</keyword>
<feature type="transmembrane region" description="Helical" evidence="21">
    <location>
        <begin position="150"/>
        <end position="169"/>
    </location>
</feature>
<dbReference type="FunFam" id="1.20.1740.10:FF:000015">
    <property type="entry name" value="B(0,+)-type amino acid transporter 1"/>
    <property type="match status" value="1"/>
</dbReference>
<dbReference type="InterPro" id="IPR002293">
    <property type="entry name" value="AA/rel_permease1"/>
</dbReference>
<feature type="transmembrane region" description="Helical" evidence="21">
    <location>
        <begin position="423"/>
        <end position="443"/>
    </location>
</feature>
<organism evidence="22 23">
    <name type="scientific">Suricata suricatta</name>
    <name type="common">Meerkat</name>
    <dbReference type="NCBI Taxonomy" id="37032"/>
    <lineage>
        <taxon>Eukaryota</taxon>
        <taxon>Metazoa</taxon>
        <taxon>Chordata</taxon>
        <taxon>Craniata</taxon>
        <taxon>Vertebrata</taxon>
        <taxon>Euteleostomi</taxon>
        <taxon>Mammalia</taxon>
        <taxon>Eutheria</taxon>
        <taxon>Laurasiatheria</taxon>
        <taxon>Carnivora</taxon>
        <taxon>Feliformia</taxon>
        <taxon>Herpestidae</taxon>
        <taxon>Suricata</taxon>
    </lineage>
</organism>
<dbReference type="Ensembl" id="ENSSSUT00005037843.1">
    <property type="protein sequence ID" value="ENSSSUP00005033175.1"/>
    <property type="gene ID" value="ENSSSUG00005021247.1"/>
</dbReference>
<feature type="transmembrane region" description="Helical" evidence="21">
    <location>
        <begin position="211"/>
        <end position="232"/>
    </location>
</feature>
<keyword evidence="9 21" id="KW-0472">Membrane</keyword>
<evidence type="ECO:0000256" key="17">
    <source>
        <dbReference type="ARBA" id="ARBA00079910"/>
    </source>
</evidence>
<keyword evidence="4" id="KW-1003">Cell membrane</keyword>
<feature type="transmembrane region" description="Helical" evidence="21">
    <location>
        <begin position="62"/>
        <end position="85"/>
    </location>
</feature>
<keyword evidence="10" id="KW-1015">Disulfide bond</keyword>
<comment type="catalytic activity">
    <reaction evidence="11">
        <text>L-lysine(out) + L-arginine(in) = L-lysine(in) + L-arginine(out)</text>
        <dbReference type="Rhea" id="RHEA:70827"/>
        <dbReference type="ChEBI" id="CHEBI:32551"/>
        <dbReference type="ChEBI" id="CHEBI:32682"/>
    </reaction>
    <physiologicalReaction direction="left-to-right" evidence="11">
        <dbReference type="Rhea" id="RHEA:70828"/>
    </physiologicalReaction>
</comment>
<evidence type="ECO:0000256" key="16">
    <source>
        <dbReference type="ARBA" id="ARBA00074336"/>
    </source>
</evidence>
<feature type="transmembrane region" description="Helical" evidence="21">
    <location>
        <begin position="97"/>
        <end position="116"/>
    </location>
</feature>
<comment type="catalytic activity">
    <reaction evidence="19">
        <text>L-phenylalanine(out) + L-arginine(in) = L-phenylalanine(in) + L-arginine(out)</text>
        <dbReference type="Rhea" id="RHEA:71067"/>
        <dbReference type="ChEBI" id="CHEBI:32682"/>
        <dbReference type="ChEBI" id="CHEBI:58095"/>
    </reaction>
    <physiologicalReaction direction="left-to-right" evidence="19">
        <dbReference type="Rhea" id="RHEA:71068"/>
    </physiologicalReaction>
</comment>
<keyword evidence="8 21" id="KW-1133">Transmembrane helix</keyword>
<feature type="compositionally biased region" description="Gly residues" evidence="20">
    <location>
        <begin position="11"/>
        <end position="21"/>
    </location>
</feature>
<dbReference type="Pfam" id="PF13520">
    <property type="entry name" value="AA_permease_2"/>
    <property type="match status" value="1"/>
</dbReference>
<evidence type="ECO:0000256" key="12">
    <source>
        <dbReference type="ARBA" id="ARBA00051814"/>
    </source>
</evidence>
<dbReference type="GO" id="GO:0016324">
    <property type="term" value="C:apical plasma membrane"/>
    <property type="evidence" value="ECO:0007669"/>
    <property type="project" value="UniProtKB-SubCell"/>
</dbReference>
<reference evidence="22" key="2">
    <citation type="submission" date="2025-08" db="UniProtKB">
        <authorList>
            <consortium name="Ensembl"/>
        </authorList>
    </citation>
    <scope>IDENTIFICATION</scope>
</reference>
<dbReference type="PANTHER" id="PTHR11785">
    <property type="entry name" value="AMINO ACID TRANSPORTER"/>
    <property type="match status" value="1"/>
</dbReference>
<reference evidence="22" key="3">
    <citation type="submission" date="2025-09" db="UniProtKB">
        <authorList>
            <consortium name="Ensembl"/>
        </authorList>
    </citation>
    <scope>IDENTIFICATION</scope>
</reference>
<evidence type="ECO:0000313" key="22">
    <source>
        <dbReference type="Ensembl" id="ENSSSUP00005033175.1"/>
    </source>
</evidence>
<evidence type="ECO:0000256" key="19">
    <source>
        <dbReference type="ARBA" id="ARBA00093193"/>
    </source>
</evidence>
<feature type="transmembrane region" description="Helical" evidence="21">
    <location>
        <begin position="175"/>
        <end position="199"/>
    </location>
</feature>
<feature type="compositionally biased region" description="Basic and acidic residues" evidence="20">
    <location>
        <begin position="1"/>
        <end position="10"/>
    </location>
</feature>
<dbReference type="Proteomes" id="UP000472268">
    <property type="component" value="Chromosome 4"/>
</dbReference>
<evidence type="ECO:0000256" key="9">
    <source>
        <dbReference type="ARBA" id="ARBA00023136"/>
    </source>
</evidence>
<evidence type="ECO:0000256" key="1">
    <source>
        <dbReference type="ARBA" id="ARBA00004424"/>
    </source>
</evidence>
<comment type="catalytic activity">
    <reaction evidence="15">
        <text>L-leucine(out) + L-arginine(in) = L-leucine(in) + L-arginine(out)</text>
        <dbReference type="Rhea" id="RHEA:71059"/>
        <dbReference type="ChEBI" id="CHEBI:32682"/>
        <dbReference type="ChEBI" id="CHEBI:57427"/>
    </reaction>
    <physiologicalReaction direction="left-to-right" evidence="15">
        <dbReference type="Rhea" id="RHEA:71060"/>
    </physiologicalReaction>
</comment>
<comment type="catalytic activity">
    <reaction evidence="14">
        <text>L-cysteine(out) + L-arginine(in) = L-cysteine(in) + L-arginine(out)</text>
        <dbReference type="Rhea" id="RHEA:71071"/>
        <dbReference type="ChEBI" id="CHEBI:32682"/>
        <dbReference type="ChEBI" id="CHEBI:35235"/>
    </reaction>
    <physiologicalReaction direction="left-to-right" evidence="14">
        <dbReference type="Rhea" id="RHEA:71072"/>
    </physiologicalReaction>
</comment>
<feature type="transmembrane region" description="Helical" evidence="21">
    <location>
        <begin position="29"/>
        <end position="50"/>
    </location>
</feature>
<feature type="transmembrane region" description="Helical" evidence="21">
    <location>
        <begin position="244"/>
        <end position="269"/>
    </location>
</feature>
<evidence type="ECO:0000256" key="18">
    <source>
        <dbReference type="ARBA" id="ARBA00083296"/>
    </source>
</evidence>
<evidence type="ECO:0000256" key="11">
    <source>
        <dbReference type="ARBA" id="ARBA00051323"/>
    </source>
</evidence>
<dbReference type="Gene3D" id="1.20.1740.10">
    <property type="entry name" value="Amino acid/polyamine transporter I"/>
    <property type="match status" value="1"/>
</dbReference>
<proteinExistence type="inferred from homology"/>
<keyword evidence="5" id="KW-0597">Phosphoprotein</keyword>
<dbReference type="AlphaFoldDB" id="A0A673VID4"/>
<evidence type="ECO:0000256" key="20">
    <source>
        <dbReference type="SAM" id="MobiDB-lite"/>
    </source>
</evidence>
<accession>A0A673VID4</accession>
<evidence type="ECO:0000256" key="13">
    <source>
        <dbReference type="ARBA" id="ARBA00051835"/>
    </source>
</evidence>
<evidence type="ECO:0000256" key="5">
    <source>
        <dbReference type="ARBA" id="ARBA00022553"/>
    </source>
</evidence>
<keyword evidence="23" id="KW-1185">Reference proteome</keyword>
<feature type="transmembrane region" description="Helical" evidence="21">
    <location>
        <begin position="397"/>
        <end position="417"/>
    </location>
</feature>